<feature type="signal peptide" evidence="1">
    <location>
        <begin position="1"/>
        <end position="18"/>
    </location>
</feature>
<dbReference type="Proteomes" id="UP000198221">
    <property type="component" value="Chromosome I"/>
</dbReference>
<organism evidence="2 3">
    <name type="scientific">Micromonospora inositola</name>
    <dbReference type="NCBI Taxonomy" id="47865"/>
    <lineage>
        <taxon>Bacteria</taxon>
        <taxon>Bacillati</taxon>
        <taxon>Actinomycetota</taxon>
        <taxon>Actinomycetes</taxon>
        <taxon>Micromonosporales</taxon>
        <taxon>Micromonosporaceae</taxon>
        <taxon>Micromonospora</taxon>
    </lineage>
</organism>
<dbReference type="InterPro" id="IPR011042">
    <property type="entry name" value="6-blade_b-propeller_TolB-like"/>
</dbReference>
<dbReference type="Gene3D" id="2.120.10.30">
    <property type="entry name" value="TolB, C-terminal domain"/>
    <property type="match status" value="1"/>
</dbReference>
<dbReference type="EMBL" id="LT607754">
    <property type="protein sequence ID" value="SCG53576.1"/>
    <property type="molecule type" value="Genomic_DNA"/>
</dbReference>
<dbReference type="PANTHER" id="PTHR30032:SF8">
    <property type="entry name" value="GERMINATION-SPECIFIC N-ACETYLMURAMOYL-L-ALANINE AMIDASE"/>
    <property type="match status" value="1"/>
</dbReference>
<proteinExistence type="predicted"/>
<dbReference type="InterPro" id="IPR051922">
    <property type="entry name" value="Bact_Sporulation_Assoc"/>
</dbReference>
<reference evidence="3" key="1">
    <citation type="submission" date="2016-06" db="EMBL/GenBank/DDBJ databases">
        <authorList>
            <person name="Varghese N."/>
            <person name="Submissions Spin"/>
        </authorList>
    </citation>
    <scope>NUCLEOTIDE SEQUENCE [LARGE SCALE GENOMIC DNA]</scope>
    <source>
        <strain evidence="3">DSM 43819</strain>
    </source>
</reference>
<dbReference type="SUPFAM" id="SSF69304">
    <property type="entry name" value="Tricorn protease N-terminal domain"/>
    <property type="match status" value="1"/>
</dbReference>
<protein>
    <submittedName>
        <fullName evidence="2">WD40-like Beta Propeller Repeat</fullName>
    </submittedName>
</protein>
<keyword evidence="1" id="KW-0732">Signal</keyword>
<evidence type="ECO:0000256" key="1">
    <source>
        <dbReference type="SAM" id="SignalP"/>
    </source>
</evidence>
<dbReference type="AlphaFoldDB" id="A0A1C5I6K1"/>
<dbReference type="InterPro" id="IPR011659">
    <property type="entry name" value="WD40"/>
</dbReference>
<dbReference type="Pfam" id="PF04122">
    <property type="entry name" value="CW_binding_2"/>
    <property type="match status" value="3"/>
</dbReference>
<dbReference type="Gene3D" id="3.40.50.12090">
    <property type="match status" value="1"/>
</dbReference>
<keyword evidence="3" id="KW-1185">Reference proteome</keyword>
<dbReference type="Pfam" id="PF07676">
    <property type="entry name" value="PD40"/>
    <property type="match status" value="1"/>
</dbReference>
<dbReference type="InterPro" id="IPR007253">
    <property type="entry name" value="Cell_wall-bd_2"/>
</dbReference>
<evidence type="ECO:0000313" key="2">
    <source>
        <dbReference type="EMBL" id="SCG53576.1"/>
    </source>
</evidence>
<dbReference type="PANTHER" id="PTHR30032">
    <property type="entry name" value="N-ACETYLMURAMOYL-L-ALANINE AMIDASE-RELATED"/>
    <property type="match status" value="1"/>
</dbReference>
<feature type="chain" id="PRO_5008718376" evidence="1">
    <location>
        <begin position="19"/>
        <end position="614"/>
    </location>
</feature>
<evidence type="ECO:0000313" key="3">
    <source>
        <dbReference type="Proteomes" id="UP000198221"/>
    </source>
</evidence>
<name>A0A1C5I6K1_9ACTN</name>
<accession>A0A1C5I6K1</accession>
<sequence>MLAVAAAAVVVGAGRAHATHQATNYALTASNGTNTISWGAASQLTDPDHTITDAAWSPDGSRAVFVTGDGGIGTIRWSGSGTFMPIADPEPGVRRAGPKWVGNGTTIVWAAKSATGRWRIEQTVSGYGGAITTVSPDDGYHYLDVDTNDFSRIVVERQADDGAGNPVGPSEIGYLDDGAWTRITTDAASPALAPIGNRVAFVRGGQIWACDFSGGNLVQLTANATTHTDPAYSPDARLVAFGQDGRVAEAAWDGSNADNPSVPPWLSGLSGVPAYRPDKIERVVRLAGEDRFTTARAISQSHWATIDLADDRRIRANAVVVTRSDTFADALAGSALAAAKQGPLLMNPPDRIDSWNLAEIARVLPRGGTVYLLGSEAALGPDVEDNIVAWGFKVVRLAGPDRFATAVEIAKAIDPTPDLVLAATGMNFPDALAAGAAAGSRNLPGRDSSAVVVLTNDGKLPPATKSFLDGLPDTSEIVGVGRQGAEATSGYGSIPLYGADRYDTARALARTYFQPGTRLGLATGTNWPDALAGGALMGTIDGPLLLTPGTAAALAPQAREIAEQRSGSVHTGVVFGSAAVVTDSQAAQFAYAYGGANIWRRMVNPYDVGISPTT</sequence>
<gene>
    <name evidence="2" type="ORF">GA0070613_2295</name>
</gene>
<dbReference type="RefSeq" id="WP_089012241.1">
    <property type="nucleotide sequence ID" value="NZ_LT607754.1"/>
</dbReference>